<dbReference type="Proteomes" id="UP000030853">
    <property type="component" value="Unassembled WGS sequence"/>
</dbReference>
<protein>
    <submittedName>
        <fullName evidence="1">Uncharacterized protein</fullName>
    </submittedName>
</protein>
<evidence type="ECO:0000313" key="2">
    <source>
        <dbReference type="Proteomes" id="UP000030853"/>
    </source>
</evidence>
<gene>
    <name evidence="1" type="ORF">QU24_21540</name>
</gene>
<reference evidence="1 2" key="1">
    <citation type="submission" date="2014-11" db="EMBL/GenBank/DDBJ databases">
        <title>Genome sequencing of Pantoea rodasii ND03.</title>
        <authorList>
            <person name="Muhamad Yunos N.Y."/>
            <person name="Chan K.-G."/>
        </authorList>
    </citation>
    <scope>NUCLEOTIDE SEQUENCE [LARGE SCALE GENOMIC DNA]</scope>
    <source>
        <strain evidence="1 2">ND03</strain>
    </source>
</reference>
<proteinExistence type="predicted"/>
<comment type="caution">
    <text evidence="1">The sequence shown here is derived from an EMBL/GenBank/DDBJ whole genome shotgun (WGS) entry which is preliminary data.</text>
</comment>
<dbReference type="AlphaFoldDB" id="A0A0B1R486"/>
<evidence type="ECO:0000313" key="1">
    <source>
        <dbReference type="EMBL" id="KHJ66007.1"/>
    </source>
</evidence>
<sequence length="194" mass="22317">MSNSKSHVQHKSDAVHYDIPVSFRYQPLRSMQDLQFQQSECRGISRSDQEPKTSLSALAEIVDLPRRKTQQSYESLEAKCEYLTVEIPSHPTHRIRVYGCSLAVGARYSMRAELSLSILRVVANLLQYSIRKDEQGRLDWILNQANALVGNFVSDSRTRRKQHTCRALIKVLQRVEALSRQPESEYSRRNKGVV</sequence>
<dbReference type="RefSeq" id="WP_039335380.1">
    <property type="nucleotide sequence ID" value="NZ_JTJJ01000097.1"/>
</dbReference>
<accession>A0A0B1R486</accession>
<organism evidence="1 2">
    <name type="scientific">Pantoea rodasii</name>
    <dbReference type="NCBI Taxonomy" id="1076549"/>
    <lineage>
        <taxon>Bacteria</taxon>
        <taxon>Pseudomonadati</taxon>
        <taxon>Pseudomonadota</taxon>
        <taxon>Gammaproteobacteria</taxon>
        <taxon>Enterobacterales</taxon>
        <taxon>Erwiniaceae</taxon>
        <taxon>Pantoea</taxon>
    </lineage>
</organism>
<dbReference type="EMBL" id="JTJJ01000097">
    <property type="protein sequence ID" value="KHJ66007.1"/>
    <property type="molecule type" value="Genomic_DNA"/>
</dbReference>
<name>A0A0B1R486_9GAMM</name>